<dbReference type="SUPFAM" id="SSF52540">
    <property type="entry name" value="P-loop containing nucleoside triphosphate hydrolases"/>
    <property type="match status" value="1"/>
</dbReference>
<dbReference type="PROSITE" id="PS50893">
    <property type="entry name" value="ABC_TRANSPORTER_2"/>
    <property type="match status" value="1"/>
</dbReference>
<keyword evidence="5 10" id="KW-0067">ATP-binding</keyword>
<keyword evidence="3" id="KW-1003">Cell membrane</keyword>
<dbReference type="CDD" id="cd03256">
    <property type="entry name" value="ABC_PhnC_transporter"/>
    <property type="match status" value="1"/>
</dbReference>
<reference evidence="10 11" key="1">
    <citation type="submission" date="2021-04" db="EMBL/GenBank/DDBJ databases">
        <title>Whole genome sequence of Jiella sp. KSK16Y-1.</title>
        <authorList>
            <person name="Tuo L."/>
        </authorList>
    </citation>
    <scope>NUCLEOTIDE SEQUENCE [LARGE SCALE GENOMIC DNA]</scope>
    <source>
        <strain evidence="10 11">KSK16Y-1</strain>
    </source>
</reference>
<organism evidence="10 11">
    <name type="scientific">Jiella mangrovi</name>
    <dbReference type="NCBI Taxonomy" id="2821407"/>
    <lineage>
        <taxon>Bacteria</taxon>
        <taxon>Pseudomonadati</taxon>
        <taxon>Pseudomonadota</taxon>
        <taxon>Alphaproteobacteria</taxon>
        <taxon>Hyphomicrobiales</taxon>
        <taxon>Aurantimonadaceae</taxon>
        <taxon>Jiella</taxon>
    </lineage>
</organism>
<dbReference type="NCBIfam" id="TIGR02315">
    <property type="entry name" value="ABC_phnC"/>
    <property type="match status" value="1"/>
</dbReference>
<dbReference type="InterPro" id="IPR017871">
    <property type="entry name" value="ABC_transporter-like_CS"/>
</dbReference>
<comment type="caution">
    <text evidence="10">The sequence shown here is derived from an EMBL/GenBank/DDBJ whole genome shotgun (WGS) entry which is preliminary data.</text>
</comment>
<keyword evidence="11" id="KW-1185">Reference proteome</keyword>
<dbReference type="Proteomes" id="UP000678276">
    <property type="component" value="Unassembled WGS sequence"/>
</dbReference>
<comment type="similarity">
    <text evidence="1">Belongs to the ABC transporter superfamily.</text>
</comment>
<evidence type="ECO:0000259" key="9">
    <source>
        <dbReference type="PROSITE" id="PS50893"/>
    </source>
</evidence>
<dbReference type="GO" id="GO:0005524">
    <property type="term" value="F:ATP binding"/>
    <property type="evidence" value="ECO:0007669"/>
    <property type="project" value="UniProtKB-KW"/>
</dbReference>
<proteinExistence type="inferred from homology"/>
<evidence type="ECO:0000256" key="4">
    <source>
        <dbReference type="ARBA" id="ARBA00022741"/>
    </source>
</evidence>
<evidence type="ECO:0000256" key="8">
    <source>
        <dbReference type="SAM" id="MobiDB-lite"/>
    </source>
</evidence>
<dbReference type="Pfam" id="PF00005">
    <property type="entry name" value="ABC_tran"/>
    <property type="match status" value="1"/>
</dbReference>
<protein>
    <submittedName>
        <fullName evidence="10">Phosphonate ABC transporter ATP-binding protein</fullName>
    </submittedName>
</protein>
<dbReference type="InterPro" id="IPR012693">
    <property type="entry name" value="ABC_transpr_PhnC"/>
</dbReference>
<dbReference type="RefSeq" id="WP_209597555.1">
    <property type="nucleotide sequence ID" value="NZ_JAGJCF010000025.1"/>
</dbReference>
<dbReference type="SMART" id="SM00382">
    <property type="entry name" value="AAA"/>
    <property type="match status" value="1"/>
</dbReference>
<dbReference type="InterPro" id="IPR027417">
    <property type="entry name" value="P-loop_NTPase"/>
</dbReference>
<keyword evidence="6" id="KW-1278">Translocase</keyword>
<accession>A0ABS4BPJ7</accession>
<keyword evidence="7" id="KW-0472">Membrane</keyword>
<dbReference type="PANTHER" id="PTHR43166">
    <property type="entry name" value="AMINO ACID IMPORT ATP-BINDING PROTEIN"/>
    <property type="match status" value="1"/>
</dbReference>
<feature type="region of interest" description="Disordered" evidence="8">
    <location>
        <begin position="264"/>
        <end position="290"/>
    </location>
</feature>
<evidence type="ECO:0000256" key="6">
    <source>
        <dbReference type="ARBA" id="ARBA00022967"/>
    </source>
</evidence>
<name>A0ABS4BPJ7_9HYPH</name>
<evidence type="ECO:0000256" key="1">
    <source>
        <dbReference type="ARBA" id="ARBA00005417"/>
    </source>
</evidence>
<sequence length="290" mass="31114">MTAIAVENLSKRFGRKQALSGIDLAIAKGEMVALIGASGSGKSTLMRHIAGLERGDGGSLVRILGDIQQKDGRYGADMRALRGRIGVIFQQFNLVARLPVITNVLVGILGRISAWRGTFGVFSKAEKRAAIEALGRVGIPEVAWQRASTLSGGQQQRAAIARTLMQRSEILLADEPIASLDPASARRVMDVLADINRTEGMTVLVSLHQVEYARVYCDRTVALRDGKVVYDGPSDALSDSFLTELYGAASEELVLPQKLPVRPAAADPATKADAHAGRHVDEKTKTFEPA</sequence>
<evidence type="ECO:0000256" key="3">
    <source>
        <dbReference type="ARBA" id="ARBA00022475"/>
    </source>
</evidence>
<feature type="compositionally biased region" description="Basic and acidic residues" evidence="8">
    <location>
        <begin position="270"/>
        <end position="290"/>
    </location>
</feature>
<feature type="domain" description="ABC transporter" evidence="9">
    <location>
        <begin position="4"/>
        <end position="250"/>
    </location>
</feature>
<keyword evidence="4" id="KW-0547">Nucleotide-binding</keyword>
<dbReference type="InterPro" id="IPR003439">
    <property type="entry name" value="ABC_transporter-like_ATP-bd"/>
</dbReference>
<dbReference type="InterPro" id="IPR050086">
    <property type="entry name" value="MetN_ABC_transporter-like"/>
</dbReference>
<dbReference type="Gene3D" id="3.40.50.300">
    <property type="entry name" value="P-loop containing nucleotide triphosphate hydrolases"/>
    <property type="match status" value="1"/>
</dbReference>
<dbReference type="PROSITE" id="PS00211">
    <property type="entry name" value="ABC_TRANSPORTER_1"/>
    <property type="match status" value="1"/>
</dbReference>
<evidence type="ECO:0000256" key="2">
    <source>
        <dbReference type="ARBA" id="ARBA00022448"/>
    </source>
</evidence>
<dbReference type="InterPro" id="IPR003593">
    <property type="entry name" value="AAA+_ATPase"/>
</dbReference>
<evidence type="ECO:0000256" key="7">
    <source>
        <dbReference type="ARBA" id="ARBA00023136"/>
    </source>
</evidence>
<keyword evidence="2" id="KW-0813">Transport</keyword>
<evidence type="ECO:0000313" key="11">
    <source>
        <dbReference type="Proteomes" id="UP000678276"/>
    </source>
</evidence>
<dbReference type="PANTHER" id="PTHR43166:SF6">
    <property type="entry name" value="PHOSPHONATES IMPORT ATP-BINDING PROTEIN PHNC"/>
    <property type="match status" value="1"/>
</dbReference>
<gene>
    <name evidence="10" type="primary">phnC</name>
    <name evidence="10" type="ORF">J6595_21300</name>
</gene>
<evidence type="ECO:0000313" key="10">
    <source>
        <dbReference type="EMBL" id="MBP0618124.1"/>
    </source>
</evidence>
<dbReference type="EMBL" id="JAGJCF010000025">
    <property type="protein sequence ID" value="MBP0618124.1"/>
    <property type="molecule type" value="Genomic_DNA"/>
</dbReference>
<evidence type="ECO:0000256" key="5">
    <source>
        <dbReference type="ARBA" id="ARBA00022840"/>
    </source>
</evidence>